<gene>
    <name evidence="2" type="ORF">NCTC11541_01306</name>
</gene>
<dbReference type="AlphaFoldDB" id="A0A448KPE9"/>
<proteinExistence type="predicted"/>
<evidence type="ECO:0008006" key="4">
    <source>
        <dbReference type="Google" id="ProtNLM"/>
    </source>
</evidence>
<dbReference type="Proteomes" id="UP000278157">
    <property type="component" value="Chromosome"/>
</dbReference>
<evidence type="ECO:0000313" key="2">
    <source>
        <dbReference type="EMBL" id="VEG85262.1"/>
    </source>
</evidence>
<protein>
    <recommendedName>
        <fullName evidence="4">Mutator family transposase</fullName>
    </recommendedName>
</protein>
<name>A0A448KPE9_CAMUP</name>
<evidence type="ECO:0000256" key="1">
    <source>
        <dbReference type="SAM" id="Coils"/>
    </source>
</evidence>
<sequence>MKTLQNYIKSIETPKLSKLNLKEIILLIDVTYWGLNFGVVVFKDAISKKFIWWNFIEHKEKIKDYVLGFLWYLEQGYVIKVVVAADGFKGLTKILYPIPFQICQIHIQRNIQTKLIKKPKSLVSKELLELSRKLTKLNKESFVKELENWQEKHKDFLNEKSINDSGRLIYAHQRLRSAYYSLKRNLAYLYYILEHKILTKLQ</sequence>
<reference evidence="2 3" key="1">
    <citation type="submission" date="2018-12" db="EMBL/GenBank/DDBJ databases">
        <authorList>
            <consortium name="Pathogen Informatics"/>
        </authorList>
    </citation>
    <scope>NUCLEOTIDE SEQUENCE [LARGE SCALE GENOMIC DNA]</scope>
    <source>
        <strain evidence="2 3">NCTC11541</strain>
    </source>
</reference>
<accession>A0A448KPE9</accession>
<dbReference type="EMBL" id="LR134372">
    <property type="protein sequence ID" value="VEG85262.1"/>
    <property type="molecule type" value="Genomic_DNA"/>
</dbReference>
<dbReference type="RefSeq" id="WP_027303645.1">
    <property type="nucleotide sequence ID" value="NZ_JAIWZH010000001.1"/>
</dbReference>
<dbReference type="OrthoDB" id="834313at2"/>
<keyword evidence="1" id="KW-0175">Coiled coil</keyword>
<evidence type="ECO:0000313" key="3">
    <source>
        <dbReference type="Proteomes" id="UP000278157"/>
    </source>
</evidence>
<organism evidence="2 3">
    <name type="scientific">Campylobacter upsaliensis</name>
    <dbReference type="NCBI Taxonomy" id="28080"/>
    <lineage>
        <taxon>Bacteria</taxon>
        <taxon>Pseudomonadati</taxon>
        <taxon>Campylobacterota</taxon>
        <taxon>Epsilonproteobacteria</taxon>
        <taxon>Campylobacterales</taxon>
        <taxon>Campylobacteraceae</taxon>
        <taxon>Campylobacter</taxon>
    </lineage>
</organism>
<feature type="coiled-coil region" evidence="1">
    <location>
        <begin position="120"/>
        <end position="159"/>
    </location>
</feature>